<dbReference type="EMBL" id="MSIF01000003">
    <property type="protein sequence ID" value="OLF12313.1"/>
    <property type="molecule type" value="Genomic_DNA"/>
</dbReference>
<name>A0A7Z0WQA5_9PSEU</name>
<reference evidence="2 3" key="1">
    <citation type="submission" date="2016-12" db="EMBL/GenBank/DDBJ databases">
        <title>The draft genome sequence of Actinophytocola xinjiangensis.</title>
        <authorList>
            <person name="Wang W."/>
            <person name="Yuan L."/>
        </authorList>
    </citation>
    <scope>NUCLEOTIDE SEQUENCE [LARGE SCALE GENOMIC DNA]</scope>
    <source>
        <strain evidence="2 3">CGMCC 4.4663</strain>
    </source>
</reference>
<accession>A0A7Z0WQA5</accession>
<feature type="region of interest" description="Disordered" evidence="1">
    <location>
        <begin position="41"/>
        <end position="60"/>
    </location>
</feature>
<feature type="compositionally biased region" description="Polar residues" evidence="1">
    <location>
        <begin position="45"/>
        <end position="60"/>
    </location>
</feature>
<dbReference type="AlphaFoldDB" id="A0A7Z0WQA5"/>
<keyword evidence="3" id="KW-1185">Reference proteome</keyword>
<proteinExistence type="predicted"/>
<gene>
    <name evidence="2" type="ORF">BLA60_10090</name>
</gene>
<evidence type="ECO:0000313" key="2">
    <source>
        <dbReference type="EMBL" id="OLF12313.1"/>
    </source>
</evidence>
<protein>
    <submittedName>
        <fullName evidence="2">Uncharacterized protein</fullName>
    </submittedName>
</protein>
<evidence type="ECO:0000313" key="3">
    <source>
        <dbReference type="Proteomes" id="UP000185696"/>
    </source>
</evidence>
<comment type="caution">
    <text evidence="2">The sequence shown here is derived from an EMBL/GenBank/DDBJ whole genome shotgun (WGS) entry which is preliminary data.</text>
</comment>
<dbReference type="Proteomes" id="UP000185696">
    <property type="component" value="Unassembled WGS sequence"/>
</dbReference>
<sequence length="60" mass="5879">MAVGACDLNVNAVGVQVPVEDVTNGANVSVVSPGSSDAIGATPENCASRSLTNGGTVQDY</sequence>
<dbReference type="RefSeq" id="WP_075132504.1">
    <property type="nucleotide sequence ID" value="NZ_MSIF01000003.1"/>
</dbReference>
<evidence type="ECO:0000256" key="1">
    <source>
        <dbReference type="SAM" id="MobiDB-lite"/>
    </source>
</evidence>
<organism evidence="2 3">
    <name type="scientific">Actinophytocola xinjiangensis</name>
    <dbReference type="NCBI Taxonomy" id="485602"/>
    <lineage>
        <taxon>Bacteria</taxon>
        <taxon>Bacillati</taxon>
        <taxon>Actinomycetota</taxon>
        <taxon>Actinomycetes</taxon>
        <taxon>Pseudonocardiales</taxon>
        <taxon>Pseudonocardiaceae</taxon>
    </lineage>
</organism>
<dbReference type="OrthoDB" id="3627717at2"/>